<dbReference type="PANTHER" id="PTHR10587:SF133">
    <property type="entry name" value="CHITIN DEACETYLASE 1-RELATED"/>
    <property type="match status" value="1"/>
</dbReference>
<dbReference type="PROSITE" id="PS51677">
    <property type="entry name" value="NODB"/>
    <property type="match status" value="1"/>
</dbReference>
<dbReference type="GO" id="GO:0005975">
    <property type="term" value="P:carbohydrate metabolic process"/>
    <property type="evidence" value="ECO:0007669"/>
    <property type="project" value="InterPro"/>
</dbReference>
<dbReference type="Proteomes" id="UP000563906">
    <property type="component" value="Unassembled WGS sequence"/>
</dbReference>
<reference evidence="4 5" key="1">
    <citation type="submission" date="2020-07" db="EMBL/GenBank/DDBJ databases">
        <title>Bacterium isolated from marine sediment.</title>
        <authorList>
            <person name="Shang D."/>
            <person name="Du Z.-J."/>
        </authorList>
    </citation>
    <scope>NUCLEOTIDE SEQUENCE [LARGE SCALE GENOMIC DNA]</scope>
    <source>
        <strain evidence="4 5">S7007</strain>
    </source>
</reference>
<dbReference type="InterPro" id="IPR011330">
    <property type="entry name" value="Glyco_hydro/deAcase_b/a-brl"/>
</dbReference>
<evidence type="ECO:0000256" key="1">
    <source>
        <dbReference type="ARBA" id="ARBA00022723"/>
    </source>
</evidence>
<dbReference type="InterPro" id="IPR002509">
    <property type="entry name" value="NODB_dom"/>
</dbReference>
<dbReference type="RefSeq" id="WP_182124707.1">
    <property type="nucleotide sequence ID" value="NZ_JACGLS010000002.1"/>
</dbReference>
<evidence type="ECO:0000259" key="3">
    <source>
        <dbReference type="PROSITE" id="PS51677"/>
    </source>
</evidence>
<evidence type="ECO:0000313" key="4">
    <source>
        <dbReference type="EMBL" id="MBA6156204.1"/>
    </source>
</evidence>
<dbReference type="AlphaFoldDB" id="A0A839APW9"/>
<name>A0A839APW9_9FLAO</name>
<comment type="caution">
    <text evidence="4">The sequence shown here is derived from an EMBL/GenBank/DDBJ whole genome shotgun (WGS) entry which is preliminary data.</text>
</comment>
<dbReference type="GO" id="GO:0016020">
    <property type="term" value="C:membrane"/>
    <property type="evidence" value="ECO:0007669"/>
    <property type="project" value="TreeGrafter"/>
</dbReference>
<sequence>MRFYFTKTPRILKRLFSRYTWCFTSNKKEIYLTFDDGPIPEVTEFVLSELKKRNAKATFFCIGDNIKKHPTIFHQIINDGHSVGNHTFNHLNGWKTNNVSYIENTELCKSIILSESEKFKKSNPSKLFRPPYGKLKKSQSIELIKKGYKIIMWDVLSADFDTSITKEKCLKNVLENTKNGSIIVFHDSIKASEKLYYTLPKILHEFTRKGYTFKAIS</sequence>
<dbReference type="CDD" id="cd10917">
    <property type="entry name" value="CE4_NodB_like_6s_7s"/>
    <property type="match status" value="1"/>
</dbReference>
<evidence type="ECO:0000313" key="5">
    <source>
        <dbReference type="Proteomes" id="UP000563906"/>
    </source>
</evidence>
<feature type="domain" description="NodB homology" evidence="3">
    <location>
        <begin position="28"/>
        <end position="214"/>
    </location>
</feature>
<dbReference type="Gene3D" id="3.20.20.370">
    <property type="entry name" value="Glycoside hydrolase/deacetylase"/>
    <property type="match status" value="1"/>
</dbReference>
<evidence type="ECO:0000256" key="2">
    <source>
        <dbReference type="ARBA" id="ARBA00022801"/>
    </source>
</evidence>
<keyword evidence="1" id="KW-0479">Metal-binding</keyword>
<dbReference type="GO" id="GO:0016810">
    <property type="term" value="F:hydrolase activity, acting on carbon-nitrogen (but not peptide) bonds"/>
    <property type="evidence" value="ECO:0007669"/>
    <property type="project" value="InterPro"/>
</dbReference>
<gene>
    <name evidence="4" type="ORF">H3Z83_06685</name>
</gene>
<proteinExistence type="predicted"/>
<dbReference type="SUPFAM" id="SSF88713">
    <property type="entry name" value="Glycoside hydrolase/deacetylase"/>
    <property type="match status" value="1"/>
</dbReference>
<organism evidence="4 5">
    <name type="scientific">Tenacibaculum pelagium</name>
    <dbReference type="NCBI Taxonomy" id="2759527"/>
    <lineage>
        <taxon>Bacteria</taxon>
        <taxon>Pseudomonadati</taxon>
        <taxon>Bacteroidota</taxon>
        <taxon>Flavobacteriia</taxon>
        <taxon>Flavobacteriales</taxon>
        <taxon>Flavobacteriaceae</taxon>
        <taxon>Tenacibaculum</taxon>
    </lineage>
</organism>
<dbReference type="InterPro" id="IPR050248">
    <property type="entry name" value="Polysacc_deacetylase_ArnD"/>
</dbReference>
<dbReference type="GO" id="GO:0046872">
    <property type="term" value="F:metal ion binding"/>
    <property type="evidence" value="ECO:0007669"/>
    <property type="project" value="UniProtKB-KW"/>
</dbReference>
<dbReference type="Pfam" id="PF01522">
    <property type="entry name" value="Polysacc_deac_1"/>
    <property type="match status" value="1"/>
</dbReference>
<protein>
    <submittedName>
        <fullName evidence="4">Polysaccharide deacetylase family protein</fullName>
    </submittedName>
</protein>
<accession>A0A839APW9</accession>
<keyword evidence="2" id="KW-0378">Hydrolase</keyword>
<keyword evidence="5" id="KW-1185">Reference proteome</keyword>
<dbReference type="PANTHER" id="PTHR10587">
    <property type="entry name" value="GLYCOSYL TRANSFERASE-RELATED"/>
    <property type="match status" value="1"/>
</dbReference>
<dbReference type="EMBL" id="JACGLS010000002">
    <property type="protein sequence ID" value="MBA6156204.1"/>
    <property type="molecule type" value="Genomic_DNA"/>
</dbReference>